<dbReference type="NCBIfam" id="TIGR00589">
    <property type="entry name" value="ogt"/>
    <property type="match status" value="1"/>
</dbReference>
<dbReference type="PROSITE" id="PS00374">
    <property type="entry name" value="MGMT"/>
    <property type="match status" value="1"/>
</dbReference>
<dbReference type="InterPro" id="IPR014048">
    <property type="entry name" value="MethylDNA_cys_MeTrfase_DNA-bd"/>
</dbReference>
<name>A0ABT2KYD0_9BACL</name>
<feature type="active site" description="Nucleophile; methyl group acceptor" evidence="8">
    <location>
        <position position="126"/>
    </location>
</feature>
<evidence type="ECO:0000256" key="3">
    <source>
        <dbReference type="ARBA" id="ARBA00022603"/>
    </source>
</evidence>
<dbReference type="SUPFAM" id="SSF46767">
    <property type="entry name" value="Methylated DNA-protein cysteine methyltransferase, C-terminal domain"/>
    <property type="match status" value="1"/>
</dbReference>
<dbReference type="InterPro" id="IPR036388">
    <property type="entry name" value="WH-like_DNA-bd_sf"/>
</dbReference>
<dbReference type="PANTHER" id="PTHR10815:SF13">
    <property type="entry name" value="METHYLATED-DNA--PROTEIN-CYSTEINE METHYLTRANSFERASE"/>
    <property type="match status" value="1"/>
</dbReference>
<comment type="catalytic activity">
    <reaction evidence="7 8">
        <text>a 6-O-methyl-2'-deoxyguanosine in DNA + L-cysteinyl-[protein] = S-methyl-L-cysteinyl-[protein] + a 2'-deoxyguanosine in DNA</text>
        <dbReference type="Rhea" id="RHEA:24000"/>
        <dbReference type="Rhea" id="RHEA-COMP:10131"/>
        <dbReference type="Rhea" id="RHEA-COMP:10132"/>
        <dbReference type="Rhea" id="RHEA-COMP:11367"/>
        <dbReference type="Rhea" id="RHEA-COMP:11368"/>
        <dbReference type="ChEBI" id="CHEBI:29950"/>
        <dbReference type="ChEBI" id="CHEBI:82612"/>
        <dbReference type="ChEBI" id="CHEBI:85445"/>
        <dbReference type="ChEBI" id="CHEBI:85448"/>
        <dbReference type="EC" id="2.1.1.63"/>
    </reaction>
</comment>
<feature type="domain" description="Methylguanine DNA methyltransferase ribonuclease-like" evidence="10">
    <location>
        <begin position="4"/>
        <end position="69"/>
    </location>
</feature>
<keyword evidence="6 8" id="KW-0234">DNA repair</keyword>
<dbReference type="Gene3D" id="1.10.10.10">
    <property type="entry name" value="Winged helix-like DNA-binding domain superfamily/Winged helix DNA-binding domain"/>
    <property type="match status" value="1"/>
</dbReference>
<dbReference type="EC" id="2.1.1.63" evidence="8"/>
<dbReference type="Pfam" id="PF01035">
    <property type="entry name" value="DNA_binding_1"/>
    <property type="match status" value="1"/>
</dbReference>
<feature type="domain" description="Methylated-DNA-[protein]-cysteine S-methyltransferase DNA binding" evidence="9">
    <location>
        <begin position="76"/>
        <end position="154"/>
    </location>
</feature>
<accession>A0ABT2KYD0</accession>
<comment type="miscellaneous">
    <text evidence="8">This enzyme catalyzes only one turnover and therefore is not strictly catalytic. According to one definition, an enzyme is a biocatalyst that acts repeatedly and over many reaction cycles.</text>
</comment>
<evidence type="ECO:0000313" key="12">
    <source>
        <dbReference type="Proteomes" id="UP001206821"/>
    </source>
</evidence>
<evidence type="ECO:0000259" key="9">
    <source>
        <dbReference type="Pfam" id="PF01035"/>
    </source>
</evidence>
<dbReference type="InterPro" id="IPR036631">
    <property type="entry name" value="MGMT_N_sf"/>
</dbReference>
<evidence type="ECO:0000256" key="6">
    <source>
        <dbReference type="ARBA" id="ARBA00023204"/>
    </source>
</evidence>
<keyword evidence="5 8" id="KW-0227">DNA damage</keyword>
<comment type="subcellular location">
    <subcellularLocation>
        <location evidence="8">Cytoplasm</location>
    </subcellularLocation>
</comment>
<dbReference type="HAMAP" id="MF_00772">
    <property type="entry name" value="OGT"/>
    <property type="match status" value="1"/>
</dbReference>
<evidence type="ECO:0000259" key="10">
    <source>
        <dbReference type="Pfam" id="PF02870"/>
    </source>
</evidence>
<evidence type="ECO:0000256" key="5">
    <source>
        <dbReference type="ARBA" id="ARBA00022763"/>
    </source>
</evidence>
<protein>
    <recommendedName>
        <fullName evidence="8">Methylated-DNA--protein-cysteine methyltransferase</fullName>
        <ecNumber evidence="8">2.1.1.63</ecNumber>
    </recommendedName>
    <alternativeName>
        <fullName evidence="8">6-O-methylguanine-DNA methyltransferase</fullName>
        <shortName evidence="8">MGMT</shortName>
    </alternativeName>
    <alternativeName>
        <fullName evidence="8">O-6-methylguanine-DNA-alkyltransferase</fullName>
    </alternativeName>
</protein>
<keyword evidence="4 8" id="KW-0808">Transferase</keyword>
<evidence type="ECO:0000256" key="1">
    <source>
        <dbReference type="ARBA" id="ARBA00001286"/>
    </source>
</evidence>
<dbReference type="InterPro" id="IPR001497">
    <property type="entry name" value="MethylDNA_cys_MeTrfase_AS"/>
</dbReference>
<dbReference type="SUPFAM" id="SSF53155">
    <property type="entry name" value="Methylated DNA-protein cysteine methyltransferase domain"/>
    <property type="match status" value="1"/>
</dbReference>
<dbReference type="EMBL" id="JANIEK010000016">
    <property type="protein sequence ID" value="MCT4795039.1"/>
    <property type="molecule type" value="Genomic_DNA"/>
</dbReference>
<dbReference type="Gene3D" id="3.30.160.70">
    <property type="entry name" value="Methylated DNA-protein cysteine methyltransferase domain"/>
    <property type="match status" value="1"/>
</dbReference>
<evidence type="ECO:0000313" key="11">
    <source>
        <dbReference type="EMBL" id="MCT4795039.1"/>
    </source>
</evidence>
<keyword evidence="12" id="KW-1185">Reference proteome</keyword>
<comment type="caution">
    <text evidence="11">The sequence shown here is derived from an EMBL/GenBank/DDBJ whole genome shotgun (WGS) entry which is preliminary data.</text>
</comment>
<comment type="function">
    <text evidence="8">Involved in the cellular defense against the biological effects of O6-methylguanine (O6-MeG) and O4-methylthymine (O4-MeT) in DNA. Repairs the methylated nucleobase in DNA by stoichiometrically transferring the methyl group to a cysteine residue in the enzyme. This is a suicide reaction: the enzyme is irreversibly inactivated.</text>
</comment>
<dbReference type="InterPro" id="IPR023546">
    <property type="entry name" value="MGMT"/>
</dbReference>
<sequence length="160" mass="18590">MEMYKLDYMSPIGMMELVATQAAVESILFVERDEVLFEVNAHTPDVLKWCYREIDDYFKKDRRTFTFPVTMAGTTFQRDVWQALTIIPYAETMSYRELARHIGRERAMRAVGSANGRNRLTIVVPCHRVIGSNGTLTGYAGGLWRKEWLLRHEQESHVRA</sequence>
<dbReference type="InterPro" id="IPR036217">
    <property type="entry name" value="MethylDNA_cys_MeTrfase_DNAb"/>
</dbReference>
<keyword evidence="2 8" id="KW-0963">Cytoplasm</keyword>
<dbReference type="InterPro" id="IPR008332">
    <property type="entry name" value="MethylG_MeTrfase_N"/>
</dbReference>
<dbReference type="RefSeq" id="WP_034816986.1">
    <property type="nucleotide sequence ID" value="NZ_JANIEK010000016.1"/>
</dbReference>
<dbReference type="CDD" id="cd06445">
    <property type="entry name" value="ATase"/>
    <property type="match status" value="1"/>
</dbReference>
<evidence type="ECO:0000256" key="8">
    <source>
        <dbReference type="HAMAP-Rule" id="MF_00772"/>
    </source>
</evidence>
<comment type="catalytic activity">
    <reaction evidence="1 8">
        <text>a 4-O-methyl-thymidine in DNA + L-cysteinyl-[protein] = a thymidine in DNA + S-methyl-L-cysteinyl-[protein]</text>
        <dbReference type="Rhea" id="RHEA:53428"/>
        <dbReference type="Rhea" id="RHEA-COMP:10131"/>
        <dbReference type="Rhea" id="RHEA-COMP:10132"/>
        <dbReference type="Rhea" id="RHEA-COMP:13555"/>
        <dbReference type="Rhea" id="RHEA-COMP:13556"/>
        <dbReference type="ChEBI" id="CHEBI:29950"/>
        <dbReference type="ChEBI" id="CHEBI:82612"/>
        <dbReference type="ChEBI" id="CHEBI:137386"/>
        <dbReference type="ChEBI" id="CHEBI:137387"/>
        <dbReference type="EC" id="2.1.1.63"/>
    </reaction>
</comment>
<evidence type="ECO:0000256" key="7">
    <source>
        <dbReference type="ARBA" id="ARBA00049348"/>
    </source>
</evidence>
<keyword evidence="3 8" id="KW-0489">Methyltransferase</keyword>
<dbReference type="Pfam" id="PF02870">
    <property type="entry name" value="Methyltransf_1N"/>
    <property type="match status" value="1"/>
</dbReference>
<organism evidence="11 12">
    <name type="scientific">Exiguobacterium alkaliphilum</name>
    <dbReference type="NCBI Taxonomy" id="1428684"/>
    <lineage>
        <taxon>Bacteria</taxon>
        <taxon>Bacillati</taxon>
        <taxon>Bacillota</taxon>
        <taxon>Bacilli</taxon>
        <taxon>Bacillales</taxon>
        <taxon>Bacillales Family XII. Incertae Sedis</taxon>
        <taxon>Exiguobacterium</taxon>
    </lineage>
</organism>
<proteinExistence type="inferred from homology"/>
<reference evidence="11 12" key="1">
    <citation type="submission" date="2022-07" db="EMBL/GenBank/DDBJ databases">
        <title>Genomic and pangenome structural analysis of the polyextremophile Exiguobacterium.</title>
        <authorList>
            <person name="Shen L."/>
        </authorList>
    </citation>
    <scope>NUCLEOTIDE SEQUENCE [LARGE SCALE GENOMIC DNA]</scope>
    <source>
        <strain evidence="11 12">12_1</strain>
    </source>
</reference>
<dbReference type="PANTHER" id="PTHR10815">
    <property type="entry name" value="METHYLATED-DNA--PROTEIN-CYSTEINE METHYLTRANSFERASE"/>
    <property type="match status" value="1"/>
</dbReference>
<comment type="similarity">
    <text evidence="8">Belongs to the MGMT family.</text>
</comment>
<evidence type="ECO:0000256" key="2">
    <source>
        <dbReference type="ARBA" id="ARBA00022490"/>
    </source>
</evidence>
<gene>
    <name evidence="11" type="ORF">NQG31_05750</name>
</gene>
<dbReference type="Proteomes" id="UP001206821">
    <property type="component" value="Unassembled WGS sequence"/>
</dbReference>
<evidence type="ECO:0000256" key="4">
    <source>
        <dbReference type="ARBA" id="ARBA00022679"/>
    </source>
</evidence>